<protein>
    <recommendedName>
        <fullName evidence="7">SnodProt1</fullName>
    </recommendedName>
</protein>
<dbReference type="Pfam" id="PF07249">
    <property type="entry name" value="Cerato-platanin"/>
    <property type="match status" value="1"/>
</dbReference>
<keyword evidence="3" id="KW-0964">Secreted</keyword>
<evidence type="ECO:0000256" key="2">
    <source>
        <dbReference type="ARBA" id="ARBA00010421"/>
    </source>
</evidence>
<dbReference type="InterPro" id="IPR010829">
    <property type="entry name" value="Cerato-platanin"/>
</dbReference>
<dbReference type="OrthoDB" id="4898945at2759"/>
<proteinExistence type="inferred from homology"/>
<comment type="caution">
    <text evidence="5">The sequence shown here is derived from an EMBL/GenBank/DDBJ whole genome shotgun (WGS) entry which is preliminary data.</text>
</comment>
<keyword evidence="6" id="KW-1185">Reference proteome</keyword>
<comment type="subcellular location">
    <subcellularLocation>
        <location evidence="1">Secreted</location>
    </subcellularLocation>
</comment>
<dbReference type="EMBL" id="RWJN01000079">
    <property type="protein sequence ID" value="TCD67989.1"/>
    <property type="molecule type" value="Genomic_DNA"/>
</dbReference>
<gene>
    <name evidence="5" type="ORF">EIP91_011658</name>
</gene>
<keyword evidence="4" id="KW-0732">Signal</keyword>
<name>A0A4R0RRC5_9APHY</name>
<evidence type="ECO:0000256" key="3">
    <source>
        <dbReference type="ARBA" id="ARBA00022525"/>
    </source>
</evidence>
<reference evidence="5 6" key="1">
    <citation type="submission" date="2018-11" db="EMBL/GenBank/DDBJ databases">
        <title>Genome assembly of Steccherinum ochraceum LE-BIN_3174, the white-rot fungus of the Steccherinaceae family (The Residual Polyporoid clade, Polyporales, Basidiomycota).</title>
        <authorList>
            <person name="Fedorova T.V."/>
            <person name="Glazunova O.A."/>
            <person name="Landesman E.O."/>
            <person name="Moiseenko K.V."/>
            <person name="Psurtseva N.V."/>
            <person name="Savinova O.S."/>
            <person name="Shakhova N.V."/>
            <person name="Tyazhelova T.V."/>
            <person name="Vasina D.V."/>
        </authorList>
    </citation>
    <scope>NUCLEOTIDE SEQUENCE [LARGE SCALE GENOMIC DNA]</scope>
    <source>
        <strain evidence="5 6">LE-BIN_3174</strain>
    </source>
</reference>
<dbReference type="AlphaFoldDB" id="A0A4R0RRC5"/>
<accession>A0A4R0RRC5</accession>
<dbReference type="InterPro" id="IPR036908">
    <property type="entry name" value="RlpA-like_sf"/>
</dbReference>
<evidence type="ECO:0000256" key="1">
    <source>
        <dbReference type="ARBA" id="ARBA00004613"/>
    </source>
</evidence>
<sequence>MQLTNALAFVLVIAAPAFAIRVSSDSIYDNAKTSMAGVACSNGDHGLMHKYPTFGSLHNFPNIGGAAAIGSWNSAKCGSCWQLTYKGRSINVLAIDHTGEGFNLSKAAMNKLTNGRADELGVVDASSKEVPASVCGL</sequence>
<feature type="chain" id="PRO_5021024947" description="SnodProt1" evidence="4">
    <location>
        <begin position="20"/>
        <end position="137"/>
    </location>
</feature>
<comment type="similarity">
    <text evidence="2">Belongs to the cerato-platanin family.</text>
</comment>
<dbReference type="SUPFAM" id="SSF50685">
    <property type="entry name" value="Barwin-like endoglucanases"/>
    <property type="match status" value="1"/>
</dbReference>
<evidence type="ECO:0000256" key="4">
    <source>
        <dbReference type="SAM" id="SignalP"/>
    </source>
</evidence>
<dbReference type="CDD" id="cd22778">
    <property type="entry name" value="DPBB_CEPL-like"/>
    <property type="match status" value="1"/>
</dbReference>
<dbReference type="GO" id="GO:0005576">
    <property type="term" value="C:extracellular region"/>
    <property type="evidence" value="ECO:0007669"/>
    <property type="project" value="UniProtKB-SubCell"/>
</dbReference>
<evidence type="ECO:0000313" key="5">
    <source>
        <dbReference type="EMBL" id="TCD67989.1"/>
    </source>
</evidence>
<evidence type="ECO:0000313" key="6">
    <source>
        <dbReference type="Proteomes" id="UP000292702"/>
    </source>
</evidence>
<evidence type="ECO:0008006" key="7">
    <source>
        <dbReference type="Google" id="ProtNLM"/>
    </source>
</evidence>
<dbReference type="Proteomes" id="UP000292702">
    <property type="component" value="Unassembled WGS sequence"/>
</dbReference>
<dbReference type="Gene3D" id="2.40.40.10">
    <property type="entry name" value="RlpA-like domain"/>
    <property type="match status" value="1"/>
</dbReference>
<feature type="signal peptide" evidence="4">
    <location>
        <begin position="1"/>
        <end position="19"/>
    </location>
</feature>
<organism evidence="5 6">
    <name type="scientific">Steccherinum ochraceum</name>
    <dbReference type="NCBI Taxonomy" id="92696"/>
    <lineage>
        <taxon>Eukaryota</taxon>
        <taxon>Fungi</taxon>
        <taxon>Dikarya</taxon>
        <taxon>Basidiomycota</taxon>
        <taxon>Agaricomycotina</taxon>
        <taxon>Agaricomycetes</taxon>
        <taxon>Polyporales</taxon>
        <taxon>Steccherinaceae</taxon>
        <taxon>Steccherinum</taxon>
    </lineage>
</organism>